<dbReference type="EMBL" id="JALBGC010000002">
    <property type="protein sequence ID" value="MCI1187323.1"/>
    <property type="molecule type" value="Genomic_DNA"/>
</dbReference>
<dbReference type="RefSeq" id="WP_241935599.1">
    <property type="nucleotide sequence ID" value="NZ_JALBGC010000002.1"/>
</dbReference>
<reference evidence="1" key="1">
    <citation type="submission" date="2022-03" db="EMBL/GenBank/DDBJ databases">
        <title>Bacterial whole genome sequence for Hymenobacter sp. DH14.</title>
        <authorList>
            <person name="Le V."/>
        </authorList>
    </citation>
    <scope>NUCLEOTIDE SEQUENCE</scope>
    <source>
        <strain evidence="1">DH14</strain>
    </source>
</reference>
<protein>
    <submittedName>
        <fullName evidence="1">Uncharacterized protein</fullName>
    </submittedName>
</protein>
<sequence>MSWIAMYLLPPDIELLNDWLNQEPEIAFLAANGPAQWIAQQHRNIKGDIGNQIARKGYEFLYPDFAEYNLWHIPSGPLPLLSLHDENDGLITDPWTGWTEERSGQNPRKPYFGPGHTGIINLEIKMPSSTVIPMSNFGWIGNHYRVIGQAADKSTEVFWKRLRSSIKKMSVYIPRANSQGGKNEVFAFPAAYEGIRNGRPCAVNP</sequence>
<gene>
    <name evidence="1" type="ORF">MON38_07810</name>
</gene>
<dbReference type="Proteomes" id="UP001139193">
    <property type="component" value="Unassembled WGS sequence"/>
</dbReference>
<keyword evidence="2" id="KW-1185">Reference proteome</keyword>
<evidence type="ECO:0000313" key="2">
    <source>
        <dbReference type="Proteomes" id="UP001139193"/>
    </source>
</evidence>
<dbReference type="AlphaFoldDB" id="A0A9X1VFT5"/>
<evidence type="ECO:0000313" key="1">
    <source>
        <dbReference type="EMBL" id="MCI1187323.1"/>
    </source>
</evidence>
<proteinExistence type="predicted"/>
<name>A0A9X1VFT5_9BACT</name>
<organism evidence="1 2">
    <name type="scientific">Hymenobacter cyanobacteriorum</name>
    <dbReference type="NCBI Taxonomy" id="2926463"/>
    <lineage>
        <taxon>Bacteria</taxon>
        <taxon>Pseudomonadati</taxon>
        <taxon>Bacteroidota</taxon>
        <taxon>Cytophagia</taxon>
        <taxon>Cytophagales</taxon>
        <taxon>Hymenobacteraceae</taxon>
        <taxon>Hymenobacter</taxon>
    </lineage>
</organism>
<accession>A0A9X1VFT5</accession>
<comment type="caution">
    <text evidence="1">The sequence shown here is derived from an EMBL/GenBank/DDBJ whole genome shotgun (WGS) entry which is preliminary data.</text>
</comment>